<comment type="caution">
    <text evidence="4">The sequence shown here is derived from an EMBL/GenBank/DDBJ whole genome shotgun (WGS) entry which is preliminary data.</text>
</comment>
<keyword evidence="2" id="KW-1133">Transmembrane helix</keyword>
<protein>
    <submittedName>
        <fullName evidence="4">Uncharacterized protein</fullName>
    </submittedName>
</protein>
<keyword evidence="2" id="KW-0472">Membrane</keyword>
<reference evidence="4" key="1">
    <citation type="journal article" date="2023" name="G3 (Bethesda)">
        <title>Whole genome assemblies of Zophobas morio and Tenebrio molitor.</title>
        <authorList>
            <person name="Kaur S."/>
            <person name="Stinson S.A."/>
            <person name="diCenzo G.C."/>
        </authorList>
    </citation>
    <scope>NUCLEOTIDE SEQUENCE</scope>
    <source>
        <strain evidence="4">QUZm001</strain>
    </source>
</reference>
<accession>A0AA38HL15</accession>
<dbReference type="EMBL" id="JALNTZ010000010">
    <property type="protein sequence ID" value="KAJ3639840.1"/>
    <property type="molecule type" value="Genomic_DNA"/>
</dbReference>
<feature type="compositionally biased region" description="Basic and acidic residues" evidence="1">
    <location>
        <begin position="306"/>
        <end position="315"/>
    </location>
</feature>
<feature type="compositionally biased region" description="Basic and acidic residues" evidence="1">
    <location>
        <begin position="156"/>
        <end position="166"/>
    </location>
</feature>
<organism evidence="4 5">
    <name type="scientific">Zophobas morio</name>
    <dbReference type="NCBI Taxonomy" id="2755281"/>
    <lineage>
        <taxon>Eukaryota</taxon>
        <taxon>Metazoa</taxon>
        <taxon>Ecdysozoa</taxon>
        <taxon>Arthropoda</taxon>
        <taxon>Hexapoda</taxon>
        <taxon>Insecta</taxon>
        <taxon>Pterygota</taxon>
        <taxon>Neoptera</taxon>
        <taxon>Endopterygota</taxon>
        <taxon>Coleoptera</taxon>
        <taxon>Polyphaga</taxon>
        <taxon>Cucujiformia</taxon>
        <taxon>Tenebrionidae</taxon>
        <taxon>Zophobas</taxon>
    </lineage>
</organism>
<dbReference type="AlphaFoldDB" id="A0AA38HL15"/>
<feature type="signal peptide" evidence="3">
    <location>
        <begin position="1"/>
        <end position="20"/>
    </location>
</feature>
<feature type="chain" id="PRO_5041447697" evidence="3">
    <location>
        <begin position="21"/>
        <end position="529"/>
    </location>
</feature>
<keyword evidence="3" id="KW-0732">Signal</keyword>
<keyword evidence="5" id="KW-1185">Reference proteome</keyword>
<name>A0AA38HL15_9CUCU</name>
<feature type="transmembrane region" description="Helical" evidence="2">
    <location>
        <begin position="451"/>
        <end position="471"/>
    </location>
</feature>
<keyword evidence="2" id="KW-0812">Transmembrane</keyword>
<evidence type="ECO:0000313" key="4">
    <source>
        <dbReference type="EMBL" id="KAJ3639840.1"/>
    </source>
</evidence>
<gene>
    <name evidence="4" type="ORF">Zmor_003175</name>
</gene>
<evidence type="ECO:0000313" key="5">
    <source>
        <dbReference type="Proteomes" id="UP001168821"/>
    </source>
</evidence>
<feature type="compositionally biased region" description="Pro residues" evidence="1">
    <location>
        <begin position="249"/>
        <end position="265"/>
    </location>
</feature>
<evidence type="ECO:0000256" key="2">
    <source>
        <dbReference type="SAM" id="Phobius"/>
    </source>
</evidence>
<feature type="region of interest" description="Disordered" evidence="1">
    <location>
        <begin position="142"/>
        <end position="346"/>
    </location>
</feature>
<dbReference type="Proteomes" id="UP001168821">
    <property type="component" value="Unassembled WGS sequence"/>
</dbReference>
<sequence>MKYRLFHLVLLQCLNRQLQATLRQIKCAKMFFNYAIIFACALLVTSKSLPDSNTDIISTYAKVAHWGAVSTSTTEKPESEARSHSGQSLWAHRSDVNIIGGQNLKTTRPKVVYQYAVQKFGQEKKDVVPGVGEVQERFNPRPYFDYTHVPSSKQAPKTETKTKTKSDSNPATFDSFPVFNPPSPPAPADLYSSQYSSYNPPSAGPVPSSDNSKPDVAYPPNAPPPADDNSDSDSGYQYNSPPQDAPAAPVGPPAPAYPTLGPPLAPNHHDHKEYYPPADDDDDKQPAFYPPSDSQDRPHPPSNGKDYGHYQDHGHKGQLYYPPSDDGTPHETILDHPPPGWQDSKQNMAPDMGAAPDAMDGNGMNGMNGMNGNGNGNGHDMAEHDLSPPPSSDFGGQFPHYLYNDPHGQGHDFDYDFDHHHVYKEITTTEAPEDERVNKGHYSYYYLGRKLWYIPLYFSVYFIIYVTVLILKSIARHKIQFKHQYLHKDMSKDMSKDMGHGRSFDLDELHENVTTAIDTSRRKFTYVAM</sequence>
<evidence type="ECO:0000256" key="1">
    <source>
        <dbReference type="SAM" id="MobiDB-lite"/>
    </source>
</evidence>
<evidence type="ECO:0000256" key="3">
    <source>
        <dbReference type="SAM" id="SignalP"/>
    </source>
</evidence>
<proteinExistence type="predicted"/>